<dbReference type="SUPFAM" id="SSF63829">
    <property type="entry name" value="Calcium-dependent phosphotriesterase"/>
    <property type="match status" value="1"/>
</dbReference>
<protein>
    <submittedName>
        <fullName evidence="2">Related to serum paraoxonase/arylesterase</fullName>
    </submittedName>
</protein>
<dbReference type="PANTHER" id="PTHR11799:SF12">
    <property type="entry name" value="PARAOXONASE-RELATED"/>
    <property type="match status" value="1"/>
</dbReference>
<dbReference type="AlphaFoldDB" id="A0A1L7X2Z3"/>
<reference evidence="2 3" key="1">
    <citation type="submission" date="2016-03" db="EMBL/GenBank/DDBJ databases">
        <authorList>
            <person name="Ploux O."/>
        </authorList>
    </citation>
    <scope>NUCLEOTIDE SEQUENCE [LARGE SCALE GENOMIC DNA]</scope>
    <source>
        <strain evidence="2 3">UAMH 11012</strain>
    </source>
</reference>
<dbReference type="EMBL" id="FJOG01000013">
    <property type="protein sequence ID" value="CZR59383.1"/>
    <property type="molecule type" value="Genomic_DNA"/>
</dbReference>
<organism evidence="2 3">
    <name type="scientific">Phialocephala subalpina</name>
    <dbReference type="NCBI Taxonomy" id="576137"/>
    <lineage>
        <taxon>Eukaryota</taxon>
        <taxon>Fungi</taxon>
        <taxon>Dikarya</taxon>
        <taxon>Ascomycota</taxon>
        <taxon>Pezizomycotina</taxon>
        <taxon>Leotiomycetes</taxon>
        <taxon>Helotiales</taxon>
        <taxon>Mollisiaceae</taxon>
        <taxon>Phialocephala</taxon>
        <taxon>Phialocephala fortinii species complex</taxon>
    </lineage>
</organism>
<dbReference type="OrthoDB" id="5307922at2759"/>
<keyword evidence="3" id="KW-1185">Reference proteome</keyword>
<evidence type="ECO:0000256" key="1">
    <source>
        <dbReference type="SAM" id="Phobius"/>
    </source>
</evidence>
<evidence type="ECO:0000313" key="2">
    <source>
        <dbReference type="EMBL" id="CZR59383.1"/>
    </source>
</evidence>
<gene>
    <name evidence="2" type="ORF">PAC_09275</name>
</gene>
<evidence type="ECO:0000313" key="3">
    <source>
        <dbReference type="Proteomes" id="UP000184330"/>
    </source>
</evidence>
<sequence>MVNLISKVAIVGVVFVAVLYQFIFKSLIFDFLGHGRHVSSIKDFNHVKCQKVGDLGLEGCEDMWLHEKTGFLYMACTDSQSRVQWNPAVGALNASGRGMNDRIAVLDTRREGSVSSRLIWLNVLNFPGINGDGRFNLHGLDIRADKNTDTLRILVVNHRPPLDPVTGELLDAAVVGANSTIEQFITKAGSSTMRHVKTYADPFINTPNRVAWVNDHAFVFTNDHSDKVGFRRHLDTFIGGGSIGYCSRNRCNIAWDTGLNFPNGLVKGRDALIYVPSTRHGTIDVFSLGEDHKLTHLNEIHTGLPLDNLSVDKNGDIFAAALPKVHKWIEHSKSPFEIHPPTAVLKVTRGGKGYEGIGRKGHLERREADYYVDKMFEDDGSVLPGATIVVHDAETGRFFLGGAVAPYIAICETR</sequence>
<dbReference type="Proteomes" id="UP000184330">
    <property type="component" value="Unassembled WGS sequence"/>
</dbReference>
<name>A0A1L7X2Z3_9HELO</name>
<dbReference type="PANTHER" id="PTHR11799">
    <property type="entry name" value="PARAOXONASE"/>
    <property type="match status" value="1"/>
</dbReference>
<keyword evidence="1" id="KW-0812">Transmembrane</keyword>
<dbReference type="Gene3D" id="2.120.10.30">
    <property type="entry name" value="TolB, C-terminal domain"/>
    <property type="match status" value="1"/>
</dbReference>
<keyword evidence="1" id="KW-1133">Transmembrane helix</keyword>
<proteinExistence type="predicted"/>
<dbReference type="InterPro" id="IPR051288">
    <property type="entry name" value="Serum_paraoxonase/arylesterase"/>
</dbReference>
<accession>A0A1L7X2Z3</accession>
<keyword evidence="1" id="KW-0472">Membrane</keyword>
<feature type="transmembrane region" description="Helical" evidence="1">
    <location>
        <begin position="6"/>
        <end position="24"/>
    </location>
</feature>
<dbReference type="InterPro" id="IPR011042">
    <property type="entry name" value="6-blade_b-propeller_TolB-like"/>
</dbReference>